<dbReference type="Proteomes" id="UP000561045">
    <property type="component" value="Unassembled WGS sequence"/>
</dbReference>
<name>A0A840BKX1_9RHOO</name>
<dbReference type="AlphaFoldDB" id="A0A840BKX1"/>
<evidence type="ECO:0000313" key="2">
    <source>
        <dbReference type="Proteomes" id="UP000561045"/>
    </source>
</evidence>
<evidence type="ECO:0000313" key="1">
    <source>
        <dbReference type="EMBL" id="MBB4013640.1"/>
    </source>
</evidence>
<dbReference type="EMBL" id="JACIET010000002">
    <property type="protein sequence ID" value="MBB4013640.1"/>
    <property type="molecule type" value="Genomic_DNA"/>
</dbReference>
<gene>
    <name evidence="1" type="ORF">GGR36_002986</name>
</gene>
<protein>
    <submittedName>
        <fullName evidence="1">Uncharacterized protein</fullName>
    </submittedName>
</protein>
<reference evidence="1 2" key="1">
    <citation type="submission" date="2020-08" db="EMBL/GenBank/DDBJ databases">
        <title>Genomic Encyclopedia of Type Strains, Phase IV (KMG-IV): sequencing the most valuable type-strain genomes for metagenomic binning, comparative biology and taxonomic classification.</title>
        <authorList>
            <person name="Goeker M."/>
        </authorList>
    </citation>
    <scope>NUCLEOTIDE SEQUENCE [LARGE SCALE GENOMIC DNA]</scope>
    <source>
        <strain evidence="1 2">DSM 106739</strain>
    </source>
</reference>
<organism evidence="1 2">
    <name type="scientific">Niveibacterium umoris</name>
    <dbReference type="NCBI Taxonomy" id="1193620"/>
    <lineage>
        <taxon>Bacteria</taxon>
        <taxon>Pseudomonadati</taxon>
        <taxon>Pseudomonadota</taxon>
        <taxon>Betaproteobacteria</taxon>
        <taxon>Rhodocyclales</taxon>
        <taxon>Rhodocyclaceae</taxon>
        <taxon>Niveibacterium</taxon>
    </lineage>
</organism>
<sequence length="365" mass="41530">MKSRNPSRTARFNNPFQGKPKPVELTGFCMLDPEVIWRLLGAPFSRMFSDQGASHLYKRLQRMSQGKQAFDPMLIRELHDWFGLPDGLREQFEEAMRGGDGHAVELARTGPWHQTLLAWDYPNPLSPPHAFLVIAERASRVAEFVAMKRSVSDTADYLAQDELWAHVLWPEALERLRDTRSFEEVNVLRYAFALEAHFAFLMACEWNAMSGSSGEFRSALADVIPTRKALGRNPTSLFYDWLCETVGASSMNEILDAANLGDDSPDISTLKRWSAGTKSPTDKLLKRLTAALLNEDQAEGLKARRAAARHLNLLGTLGCELLEHAQSYPHGFGCFEDWAESRYAFWLEFHRRAARDKRYQYSERA</sequence>
<keyword evidence="2" id="KW-1185">Reference proteome</keyword>
<accession>A0A840BKX1</accession>
<comment type="caution">
    <text evidence="1">The sequence shown here is derived from an EMBL/GenBank/DDBJ whole genome shotgun (WGS) entry which is preliminary data.</text>
</comment>
<proteinExistence type="predicted"/>
<dbReference type="RefSeq" id="WP_183635573.1">
    <property type="nucleotide sequence ID" value="NZ_BAABLE010000005.1"/>
</dbReference>